<dbReference type="Pfam" id="PF00874">
    <property type="entry name" value="PRD"/>
    <property type="match status" value="2"/>
</dbReference>
<sequence>MDLTKKFGQILEAGLEVDKIFTIENEQNQENLKGVINRIDKSFIGLCEEAIREVSDKLGEELNESIHISLIDHLALAIRRIKKGEDIENPFIVEIETLYAKEFELSKIFAEKIYDAYKVSFPDGELGFITLHIHSARNSGKLSNTIKYSYLSNTVIEYIEDCLNIEIDKKSLDYARFVTHIRFAIERILTDKRLKNDLVGVIRNVYPLAYKIAQEVSKFIEEELEKEVTEDEIAYLAMHIERFRVSIET</sequence>
<dbReference type="PANTHER" id="PTHR30185">
    <property type="entry name" value="CRYPTIC BETA-GLUCOSIDE BGL OPERON ANTITERMINATOR"/>
    <property type="match status" value="1"/>
</dbReference>
<evidence type="ECO:0000256" key="1">
    <source>
        <dbReference type="ARBA" id="ARBA00022737"/>
    </source>
</evidence>
<reference evidence="3 4" key="1">
    <citation type="submission" date="2015-09" db="EMBL/GenBank/DDBJ databases">
        <authorList>
            <consortium name="Pathogen Informatics"/>
        </authorList>
    </citation>
    <scope>NUCLEOTIDE SEQUENCE [LARGE SCALE GENOMIC DNA]</scope>
    <source>
        <strain evidence="3 4">2789STDY5834856</strain>
    </source>
</reference>
<keyword evidence="1" id="KW-0677">Repeat</keyword>
<dbReference type="InterPro" id="IPR050661">
    <property type="entry name" value="BglG_antiterminators"/>
</dbReference>
<dbReference type="InterPro" id="IPR036634">
    <property type="entry name" value="PRD_sf"/>
</dbReference>
<dbReference type="Gene3D" id="1.10.1790.10">
    <property type="entry name" value="PRD domain"/>
    <property type="match status" value="1"/>
</dbReference>
<evidence type="ECO:0000313" key="3">
    <source>
        <dbReference type="EMBL" id="CUO78387.1"/>
    </source>
</evidence>
<dbReference type="AlphaFoldDB" id="A0A174HYH3"/>
<protein>
    <submittedName>
        <fullName evidence="3">Transcription antiterminator LicT</fullName>
    </submittedName>
</protein>
<dbReference type="InterPro" id="IPR011608">
    <property type="entry name" value="PRD"/>
</dbReference>
<accession>A0A174HYH3</accession>
<name>A0A174HYH3_9CLOT</name>
<dbReference type="GO" id="GO:0006355">
    <property type="term" value="P:regulation of DNA-templated transcription"/>
    <property type="evidence" value="ECO:0007669"/>
    <property type="project" value="InterPro"/>
</dbReference>
<dbReference type="Proteomes" id="UP000095594">
    <property type="component" value="Unassembled WGS sequence"/>
</dbReference>
<dbReference type="PANTHER" id="PTHR30185:SF16">
    <property type="entry name" value="PROTEIN GLCT"/>
    <property type="match status" value="1"/>
</dbReference>
<dbReference type="EMBL" id="CYZX01000016">
    <property type="protein sequence ID" value="CUO78387.1"/>
    <property type="molecule type" value="Genomic_DNA"/>
</dbReference>
<dbReference type="SUPFAM" id="SSF63520">
    <property type="entry name" value="PTS-regulatory domain, PRD"/>
    <property type="match status" value="2"/>
</dbReference>
<feature type="domain" description="PRD" evidence="2">
    <location>
        <begin position="38"/>
        <end position="142"/>
    </location>
</feature>
<dbReference type="Gene3D" id="1.20.58.1950">
    <property type="match status" value="1"/>
</dbReference>
<feature type="domain" description="PRD" evidence="2">
    <location>
        <begin position="143"/>
        <end position="249"/>
    </location>
</feature>
<evidence type="ECO:0000259" key="2">
    <source>
        <dbReference type="PROSITE" id="PS51372"/>
    </source>
</evidence>
<evidence type="ECO:0000313" key="4">
    <source>
        <dbReference type="Proteomes" id="UP000095594"/>
    </source>
</evidence>
<proteinExistence type="predicted"/>
<gene>
    <name evidence="3" type="primary">glcT</name>
    <name evidence="3" type="ORF">ERS852471_02287</name>
</gene>
<organism evidence="3 4">
    <name type="scientific">Clostridium disporicum</name>
    <dbReference type="NCBI Taxonomy" id="84024"/>
    <lineage>
        <taxon>Bacteria</taxon>
        <taxon>Bacillati</taxon>
        <taxon>Bacillota</taxon>
        <taxon>Clostridia</taxon>
        <taxon>Eubacteriales</taxon>
        <taxon>Clostridiaceae</taxon>
        <taxon>Clostridium</taxon>
    </lineage>
</organism>
<dbReference type="Gene3D" id="1.20.890.100">
    <property type="match status" value="1"/>
</dbReference>
<dbReference type="PROSITE" id="PS51372">
    <property type="entry name" value="PRD_2"/>
    <property type="match status" value="2"/>
</dbReference>